<dbReference type="AlphaFoldDB" id="A0A017SHN2"/>
<gene>
    <name evidence="1" type="ORF">EURHEDRAFT_35980</name>
</gene>
<accession>A0A017SHN2</accession>
<dbReference type="GeneID" id="63693606"/>
<protein>
    <submittedName>
        <fullName evidence="1">Uncharacterized protein</fullName>
    </submittedName>
</protein>
<name>A0A017SHN2_ASPRC</name>
<proteinExistence type="predicted"/>
<evidence type="ECO:0000313" key="1">
    <source>
        <dbReference type="EMBL" id="EYE95815.1"/>
    </source>
</evidence>
<sequence>MISSVGLSADSQSESFVWFNHLFFFGRMALIILRGIHRNVLCLVIFTRLRGDQTDVQSTDTTSGKAPKGYDDKPTQDGQLIFGGLNCSHSTSIYTYVQLTLVCSILEALMVVSMKRQSRSFYTEAILRIQRS</sequence>
<organism evidence="1 2">
    <name type="scientific">Aspergillus ruber (strain CBS 135680)</name>
    <dbReference type="NCBI Taxonomy" id="1388766"/>
    <lineage>
        <taxon>Eukaryota</taxon>
        <taxon>Fungi</taxon>
        <taxon>Dikarya</taxon>
        <taxon>Ascomycota</taxon>
        <taxon>Pezizomycotina</taxon>
        <taxon>Eurotiomycetes</taxon>
        <taxon>Eurotiomycetidae</taxon>
        <taxon>Eurotiales</taxon>
        <taxon>Aspergillaceae</taxon>
        <taxon>Aspergillus</taxon>
        <taxon>Aspergillus subgen. Aspergillus</taxon>
    </lineage>
</organism>
<dbReference type="HOGENOM" id="CLU_1916649_0_0_1"/>
<dbReference type="EMBL" id="KK088420">
    <property type="protein sequence ID" value="EYE95815.1"/>
    <property type="molecule type" value="Genomic_DNA"/>
</dbReference>
<evidence type="ECO:0000313" key="2">
    <source>
        <dbReference type="Proteomes" id="UP000019804"/>
    </source>
</evidence>
<keyword evidence="2" id="KW-1185">Reference proteome</keyword>
<reference evidence="2" key="1">
    <citation type="journal article" date="2014" name="Nat. Commun.">
        <title>Genomic adaptations of the halophilic Dead Sea filamentous fungus Eurotium rubrum.</title>
        <authorList>
            <person name="Kis-Papo T."/>
            <person name="Weig A.R."/>
            <person name="Riley R."/>
            <person name="Persoh D."/>
            <person name="Salamov A."/>
            <person name="Sun H."/>
            <person name="Lipzen A."/>
            <person name="Wasser S.P."/>
            <person name="Rambold G."/>
            <person name="Grigoriev I.V."/>
            <person name="Nevo E."/>
        </authorList>
    </citation>
    <scope>NUCLEOTIDE SEQUENCE [LARGE SCALE GENOMIC DNA]</scope>
    <source>
        <strain evidence="2">CBS 135680</strain>
    </source>
</reference>
<dbReference type="Proteomes" id="UP000019804">
    <property type="component" value="Unassembled WGS sequence"/>
</dbReference>
<dbReference type="RefSeq" id="XP_040639503.1">
    <property type="nucleotide sequence ID" value="XM_040778482.1"/>
</dbReference>